<feature type="compositionally biased region" description="Basic and acidic residues" evidence="3">
    <location>
        <begin position="148"/>
        <end position="172"/>
    </location>
</feature>
<evidence type="ECO:0000259" key="4">
    <source>
        <dbReference type="PROSITE" id="PS51192"/>
    </source>
</evidence>
<dbReference type="PANTHER" id="PTHR47958">
    <property type="entry name" value="ATP-DEPENDENT RNA HELICASE DBP3"/>
    <property type="match status" value="1"/>
</dbReference>
<keyword evidence="2" id="KW-0547">Nucleotide-binding</keyword>
<dbReference type="InterPro" id="IPR011545">
    <property type="entry name" value="DEAD/DEAH_box_helicase_dom"/>
</dbReference>
<dbReference type="InterPro" id="IPR014001">
    <property type="entry name" value="Helicase_ATP-bd"/>
</dbReference>
<feature type="region of interest" description="Disordered" evidence="3">
    <location>
        <begin position="1"/>
        <end position="22"/>
    </location>
</feature>
<dbReference type="Gene3D" id="3.40.50.300">
    <property type="entry name" value="P-loop containing nucleotide triphosphate hydrolases"/>
    <property type="match status" value="2"/>
</dbReference>
<dbReference type="SUPFAM" id="SSF52540">
    <property type="entry name" value="P-loop containing nucleoside triphosphate hydrolases"/>
    <property type="match status" value="2"/>
</dbReference>
<evidence type="ECO:0000256" key="2">
    <source>
        <dbReference type="ARBA" id="ARBA00022806"/>
    </source>
</evidence>
<dbReference type="InterPro" id="IPR027417">
    <property type="entry name" value="P-loop_NTPase"/>
</dbReference>
<evidence type="ECO:0000256" key="1">
    <source>
        <dbReference type="ARBA" id="ARBA00022801"/>
    </source>
</evidence>
<feature type="domain" description="Helicase ATP-binding" evidence="4">
    <location>
        <begin position="244"/>
        <end position="422"/>
    </location>
</feature>
<feature type="region of interest" description="Disordered" evidence="3">
    <location>
        <begin position="94"/>
        <end position="205"/>
    </location>
</feature>
<gene>
    <name evidence="5" type="ORF">R1sor_014649</name>
</gene>
<dbReference type="Pfam" id="PF00270">
    <property type="entry name" value="DEAD"/>
    <property type="match status" value="1"/>
</dbReference>
<dbReference type="GO" id="GO:0016787">
    <property type="term" value="F:hydrolase activity"/>
    <property type="evidence" value="ECO:0007669"/>
    <property type="project" value="UniProtKB-KW"/>
</dbReference>
<dbReference type="AlphaFoldDB" id="A0ABD3HDT6"/>
<keyword evidence="2" id="KW-0347">Helicase</keyword>
<evidence type="ECO:0000313" key="5">
    <source>
        <dbReference type="EMBL" id="KAL3688340.1"/>
    </source>
</evidence>
<sequence length="613" mass="66704">MAKGDDAIAKHRNKVLRKRKRRAGADTLEAIQGVQAAKRRRKAGTRRVCEGMCYALPTPDDPFLEKRYHKLQQEKKKEVARKAASLEPVTFVENLTIKGKKYQGGEDAGESDDDVTAGYQKQLKRKRGKDVLGDGDQASAQQHQNKQNKAELNHVKQRPTENGHNAHAESNGKDNGTLLAADSARGTPTSNGHPGKSGESEADVTDESVLAVISEAGVLEADFGRGDGLNADSTSGNLLAKEFWKAHKRGVDVLACCQVSVESRVLGIVAPAAAAVKGQKSKEDAGPRPLVLILVVSQDEALRARRVFRPLKKALGITSVCLHEGTSVERQIDGLRLQTPDIIVATPGRLCELLSAQAVTLSSVLLFAVDQLAVMIDRGLQSHVSKIKEHVNRAVRSVVFSDDYPEKAVIIARQLLADPIERVTSQKNVKESSACITQTVTVFTDVNKRMSKVVKIAQQFLRKQKKKDWAVLVVVEKEEIGNAVLSELVKIGYKAAALASTQGQRSETAAKQIRDGTLQALVCTREEIDQIPLDKMQLVINFCFPASMEVYEQILTGMARQSVEGVLHTFCTASMASSASQLVQLLQSCHQDVPQALQMLADAASLVQRGLVK</sequence>
<dbReference type="EMBL" id="JBJQOH010000004">
    <property type="protein sequence ID" value="KAL3688340.1"/>
    <property type="molecule type" value="Genomic_DNA"/>
</dbReference>
<organism evidence="5 6">
    <name type="scientific">Riccia sorocarpa</name>
    <dbReference type="NCBI Taxonomy" id="122646"/>
    <lineage>
        <taxon>Eukaryota</taxon>
        <taxon>Viridiplantae</taxon>
        <taxon>Streptophyta</taxon>
        <taxon>Embryophyta</taxon>
        <taxon>Marchantiophyta</taxon>
        <taxon>Marchantiopsida</taxon>
        <taxon>Marchantiidae</taxon>
        <taxon>Marchantiales</taxon>
        <taxon>Ricciaceae</taxon>
        <taxon>Riccia</taxon>
    </lineage>
</organism>
<proteinExistence type="predicted"/>
<dbReference type="PROSITE" id="PS51192">
    <property type="entry name" value="HELICASE_ATP_BIND_1"/>
    <property type="match status" value="1"/>
</dbReference>
<keyword evidence="2" id="KW-0067">ATP-binding</keyword>
<protein>
    <recommendedName>
        <fullName evidence="4">Helicase ATP-binding domain-containing protein</fullName>
    </recommendedName>
</protein>
<feature type="compositionally biased region" description="Polar residues" evidence="3">
    <location>
        <begin position="138"/>
        <end position="147"/>
    </location>
</feature>
<feature type="compositionally biased region" description="Basic residues" evidence="3">
    <location>
        <begin position="10"/>
        <end position="22"/>
    </location>
</feature>
<dbReference type="Proteomes" id="UP001633002">
    <property type="component" value="Unassembled WGS sequence"/>
</dbReference>
<accession>A0ABD3HDT6</accession>
<name>A0ABD3HDT6_9MARC</name>
<keyword evidence="1" id="KW-0378">Hydrolase</keyword>
<evidence type="ECO:0000256" key="3">
    <source>
        <dbReference type="SAM" id="MobiDB-lite"/>
    </source>
</evidence>
<evidence type="ECO:0000313" key="6">
    <source>
        <dbReference type="Proteomes" id="UP001633002"/>
    </source>
</evidence>
<dbReference type="GO" id="GO:0004386">
    <property type="term" value="F:helicase activity"/>
    <property type="evidence" value="ECO:0007669"/>
    <property type="project" value="UniProtKB-KW"/>
</dbReference>
<comment type="caution">
    <text evidence="5">The sequence shown here is derived from an EMBL/GenBank/DDBJ whole genome shotgun (WGS) entry which is preliminary data.</text>
</comment>
<keyword evidence="6" id="KW-1185">Reference proteome</keyword>
<reference evidence="5 6" key="1">
    <citation type="submission" date="2024-09" db="EMBL/GenBank/DDBJ databases">
        <title>Chromosome-scale assembly of Riccia sorocarpa.</title>
        <authorList>
            <person name="Paukszto L."/>
        </authorList>
    </citation>
    <scope>NUCLEOTIDE SEQUENCE [LARGE SCALE GENOMIC DNA]</scope>
    <source>
        <strain evidence="5">LP-2024</strain>
        <tissue evidence="5">Aerial parts of the thallus</tissue>
    </source>
</reference>